<evidence type="ECO:0000256" key="2">
    <source>
        <dbReference type="ARBA" id="ARBA00023163"/>
    </source>
</evidence>
<protein>
    <recommendedName>
        <fullName evidence="3">Tetracycline repressor TetR C-terminal domain-containing protein</fullName>
    </recommendedName>
</protein>
<sequence length="103" mass="12284">MELFECLLQIIEPTSLTDKQKSSYTTHFFNYVIHFVVEEYEQRMLQISLEEDHNENTHEDLSQFTLLQRMHEEDMFKLMGSDVLFNSGILLLLDGIEQRVRNV</sequence>
<evidence type="ECO:0000259" key="3">
    <source>
        <dbReference type="Pfam" id="PF02909"/>
    </source>
</evidence>
<dbReference type="Proteomes" id="UP000682811">
    <property type="component" value="Unassembled WGS sequence"/>
</dbReference>
<dbReference type="Pfam" id="PF02909">
    <property type="entry name" value="TetR_C_1"/>
    <property type="match status" value="1"/>
</dbReference>
<proteinExistence type="predicted"/>
<evidence type="ECO:0000256" key="1">
    <source>
        <dbReference type="ARBA" id="ARBA00023015"/>
    </source>
</evidence>
<evidence type="ECO:0000313" key="5">
    <source>
        <dbReference type="Proteomes" id="UP000682811"/>
    </source>
</evidence>
<gene>
    <name evidence="4" type="ORF">J34TS1_53540</name>
</gene>
<comment type="caution">
    <text evidence="4">The sequence shown here is derived from an EMBL/GenBank/DDBJ whole genome shotgun (WGS) entry which is preliminary data.</text>
</comment>
<dbReference type="InterPro" id="IPR036271">
    <property type="entry name" value="Tet_transcr_reg_TetR-rel_C_sf"/>
</dbReference>
<feature type="domain" description="Tetracycline repressor TetR C-terminal" evidence="3">
    <location>
        <begin position="1"/>
        <end position="99"/>
    </location>
</feature>
<dbReference type="SUPFAM" id="SSF48498">
    <property type="entry name" value="Tetracyclin repressor-like, C-terminal domain"/>
    <property type="match status" value="1"/>
</dbReference>
<dbReference type="InterPro" id="IPR004111">
    <property type="entry name" value="Repressor_TetR_C"/>
</dbReference>
<dbReference type="EMBL" id="BORT01000035">
    <property type="protein sequence ID" value="GIO50589.1"/>
    <property type="molecule type" value="Genomic_DNA"/>
</dbReference>
<keyword evidence="1" id="KW-0805">Transcription regulation</keyword>
<dbReference type="AlphaFoldDB" id="A0A920CUQ8"/>
<reference evidence="4 5" key="1">
    <citation type="submission" date="2021-03" db="EMBL/GenBank/DDBJ databases">
        <title>Antimicrobial resistance genes in bacteria isolated from Japanese honey, and their potential for conferring macrolide and lincosamide resistance in the American foulbrood pathogen Paenibacillus larvae.</title>
        <authorList>
            <person name="Okamoto M."/>
            <person name="Kumagai M."/>
            <person name="Kanamori H."/>
            <person name="Takamatsu D."/>
        </authorList>
    </citation>
    <scope>NUCLEOTIDE SEQUENCE [LARGE SCALE GENOMIC DNA]</scope>
    <source>
        <strain evidence="4 5">J34TS1</strain>
    </source>
</reference>
<organism evidence="4 5">
    <name type="scientific">Paenibacillus azoreducens</name>
    <dbReference type="NCBI Taxonomy" id="116718"/>
    <lineage>
        <taxon>Bacteria</taxon>
        <taxon>Bacillati</taxon>
        <taxon>Bacillota</taxon>
        <taxon>Bacilli</taxon>
        <taxon>Bacillales</taxon>
        <taxon>Paenibacillaceae</taxon>
        <taxon>Paenibacillus</taxon>
    </lineage>
</organism>
<dbReference type="Gene3D" id="1.10.357.10">
    <property type="entry name" value="Tetracycline Repressor, domain 2"/>
    <property type="match status" value="1"/>
</dbReference>
<evidence type="ECO:0000313" key="4">
    <source>
        <dbReference type="EMBL" id="GIO50589.1"/>
    </source>
</evidence>
<accession>A0A920CUQ8</accession>
<dbReference type="GO" id="GO:0045892">
    <property type="term" value="P:negative regulation of DNA-templated transcription"/>
    <property type="evidence" value="ECO:0007669"/>
    <property type="project" value="InterPro"/>
</dbReference>
<name>A0A920CUQ8_9BACL</name>
<keyword evidence="5" id="KW-1185">Reference proteome</keyword>
<keyword evidence="2" id="KW-0804">Transcription</keyword>